<sequence length="523" mass="56137">MDKIIENQHYMRREGKGKIPHPKKKHHIFRNLMLVLLVLVLAAGAAFAYIYSNVQKSLKQTYVNTGSNSSTIVASKPLTIILMGVDTGDTTRGGAGSWDGNSDSQIVMTLNPKTNTTTMVSMERDTMTNIEDGQGNIKSTQKMNAAYPAGYNSGGISQAVQYAMKTIGNQAGISVNNFVVVNMDGIINLVNDVGGVNVINDTKGQDVYMGTTSGNITLPVTHQSVASGAIYISNTEPSYTSYVPYIKGEPEQLVNGNQALVFARDRDTLPNGDYGRAAHQREVLSQLVKKMLNINNVLQYQKFLKDISSDFKTNISSTANNVQALMAYKNCFNKIVSIQYQGIGETAKGASYQFMPANVDLAVQNAMRQSIGEASSSSLNSDIITYENYFGRAPSANYFMPSATVTIKGQSPVVYGLDTSGNLVSINSTNAGDFVSTNGSAVGKSATTGVSDSSTQTYSTSTSQTNGTSSYSNSGSNLPSGLTATGTQGVYTSPKGYTIYYKNGYYVYKNGTLYPNGTKYPGQ</sequence>
<dbReference type="PANTHER" id="PTHR33392:SF6">
    <property type="entry name" value="POLYISOPRENYL-TEICHOIC ACID--PEPTIDOGLYCAN TEICHOIC ACID TRANSFERASE TAGU"/>
    <property type="match status" value="1"/>
</dbReference>
<evidence type="ECO:0000259" key="3">
    <source>
        <dbReference type="Pfam" id="PF03816"/>
    </source>
</evidence>
<feature type="domain" description="Cell envelope-related transcriptional attenuator" evidence="3">
    <location>
        <begin position="101"/>
        <end position="292"/>
    </location>
</feature>
<keyword evidence="5" id="KW-1185">Reference proteome</keyword>
<gene>
    <name evidence="4" type="ORF">RT41_GL000592</name>
</gene>
<dbReference type="Gene3D" id="3.40.630.190">
    <property type="entry name" value="LCP protein"/>
    <property type="match status" value="1"/>
</dbReference>
<evidence type="ECO:0000313" key="4">
    <source>
        <dbReference type="EMBL" id="PCR98961.1"/>
    </source>
</evidence>
<evidence type="ECO:0000256" key="1">
    <source>
        <dbReference type="ARBA" id="ARBA00006068"/>
    </source>
</evidence>
<protein>
    <submittedName>
        <fullName evidence="4">LytR family transcriptional regulator</fullName>
    </submittedName>
</protein>
<proteinExistence type="inferred from homology"/>
<organism evidence="4 5">
    <name type="scientific">Lactococcus fujiensis JCM 16395</name>
    <dbReference type="NCBI Taxonomy" id="1291764"/>
    <lineage>
        <taxon>Bacteria</taxon>
        <taxon>Bacillati</taxon>
        <taxon>Bacillota</taxon>
        <taxon>Bacilli</taxon>
        <taxon>Lactobacillales</taxon>
        <taxon>Streptococcaceae</taxon>
        <taxon>Lactococcus</taxon>
    </lineage>
</organism>
<feature type="compositionally biased region" description="Low complexity" evidence="2">
    <location>
        <begin position="453"/>
        <end position="476"/>
    </location>
</feature>
<comment type="similarity">
    <text evidence="1">Belongs to the LytR/CpsA/Psr (LCP) family.</text>
</comment>
<dbReference type="RefSeq" id="WP_342743692.1">
    <property type="nucleotide sequence ID" value="NZ_JXJU01000016.1"/>
</dbReference>
<dbReference type="InterPro" id="IPR050922">
    <property type="entry name" value="LytR/CpsA/Psr_CW_biosynth"/>
</dbReference>
<dbReference type="Pfam" id="PF03816">
    <property type="entry name" value="LytR_cpsA_psr"/>
    <property type="match status" value="1"/>
</dbReference>
<evidence type="ECO:0000313" key="5">
    <source>
        <dbReference type="Proteomes" id="UP000218181"/>
    </source>
</evidence>
<name>A0A2A5RIL0_9LACT</name>
<reference evidence="4 5" key="1">
    <citation type="submission" date="2014-12" db="EMBL/GenBank/DDBJ databases">
        <title>Draft genome sequences of 10 type strains of Lactococcus.</title>
        <authorList>
            <person name="Sun Z."/>
            <person name="Zhong Z."/>
            <person name="Liu W."/>
            <person name="Zhang W."/>
            <person name="Zhang H."/>
        </authorList>
    </citation>
    <scope>NUCLEOTIDE SEQUENCE [LARGE SCALE GENOMIC DNA]</scope>
    <source>
        <strain evidence="4 5">JCM 16395</strain>
    </source>
</reference>
<comment type="caution">
    <text evidence="4">The sequence shown here is derived from an EMBL/GenBank/DDBJ whole genome shotgun (WGS) entry which is preliminary data.</text>
</comment>
<dbReference type="EMBL" id="JXJU01000016">
    <property type="protein sequence ID" value="PCR98961.1"/>
    <property type="molecule type" value="Genomic_DNA"/>
</dbReference>
<dbReference type="AlphaFoldDB" id="A0A2A5RIL0"/>
<dbReference type="Proteomes" id="UP000218181">
    <property type="component" value="Unassembled WGS sequence"/>
</dbReference>
<evidence type="ECO:0000256" key="2">
    <source>
        <dbReference type="SAM" id="MobiDB-lite"/>
    </source>
</evidence>
<dbReference type="InterPro" id="IPR004474">
    <property type="entry name" value="LytR_CpsA_psr"/>
</dbReference>
<accession>A0A2A5RIL0</accession>
<dbReference type="STRING" id="1291764.GCA_001311235_02921"/>
<feature type="region of interest" description="Disordered" evidence="2">
    <location>
        <begin position="445"/>
        <end position="478"/>
    </location>
</feature>
<dbReference type="PANTHER" id="PTHR33392">
    <property type="entry name" value="POLYISOPRENYL-TEICHOIC ACID--PEPTIDOGLYCAN TEICHOIC ACID TRANSFERASE TAGU"/>
    <property type="match status" value="1"/>
</dbReference>